<evidence type="ECO:0008006" key="3">
    <source>
        <dbReference type="Google" id="ProtNLM"/>
    </source>
</evidence>
<dbReference type="EMBL" id="STGJ01000017">
    <property type="protein sequence ID" value="TIC79567.1"/>
    <property type="molecule type" value="Genomic_DNA"/>
</dbReference>
<proteinExistence type="predicted"/>
<dbReference type="AlphaFoldDB" id="A0A4T0ULY2"/>
<comment type="caution">
    <text evidence="1">The sequence shown here is derived from an EMBL/GenBank/DDBJ whole genome shotgun (WGS) entry which is preliminary data.</text>
</comment>
<protein>
    <recommendedName>
        <fullName evidence="3">TubC N-terminal docking domain-containing protein</fullName>
    </recommendedName>
</protein>
<name>A0A4T0ULY2_9NEIS</name>
<evidence type="ECO:0000313" key="2">
    <source>
        <dbReference type="Proteomes" id="UP000308891"/>
    </source>
</evidence>
<dbReference type="RefSeq" id="WP_136555035.1">
    <property type="nucleotide sequence ID" value="NZ_STGJ01000017.1"/>
</dbReference>
<reference evidence="1 2" key="1">
    <citation type="submission" date="2019-04" db="EMBL/GenBank/DDBJ databases">
        <title>Crenobacter sp. nov.</title>
        <authorList>
            <person name="Shi S."/>
        </authorList>
    </citation>
    <scope>NUCLEOTIDE SEQUENCE [LARGE SCALE GENOMIC DNA]</scope>
    <source>
        <strain evidence="1 2">GY 70310</strain>
    </source>
</reference>
<gene>
    <name evidence="1" type="ORF">E5K04_13585</name>
</gene>
<organism evidence="1 2">
    <name type="scientific">Crenobacter intestini</name>
    <dbReference type="NCBI Taxonomy" id="2563443"/>
    <lineage>
        <taxon>Bacteria</taxon>
        <taxon>Pseudomonadati</taxon>
        <taxon>Pseudomonadota</taxon>
        <taxon>Betaproteobacteria</taxon>
        <taxon>Neisseriales</taxon>
        <taxon>Neisseriaceae</taxon>
        <taxon>Crenobacter</taxon>
    </lineage>
</organism>
<accession>A0A4T0ULY2</accession>
<sequence>MSAAEIIKQVADAGATIKVEGGVLVIRPASAVPAPTMASVKAYKPEIIRALVAANDPTPAPPRRVSLRYKLDGTNGGNSGGVIIDDDLVGAVRDLMERYKSRLDMDDLLERIRERFAIVAESAPDAEALRVALAEAEAVILASKRGEQ</sequence>
<keyword evidence="2" id="KW-1185">Reference proteome</keyword>
<evidence type="ECO:0000313" key="1">
    <source>
        <dbReference type="EMBL" id="TIC79567.1"/>
    </source>
</evidence>
<dbReference type="Proteomes" id="UP000308891">
    <property type="component" value="Unassembled WGS sequence"/>
</dbReference>